<dbReference type="AlphaFoldDB" id="A0A820QDK6"/>
<feature type="domain" description="Dynein heavy chain hydrolytic ATP-binding dynein motor region" evidence="1">
    <location>
        <begin position="35"/>
        <end position="92"/>
    </location>
</feature>
<gene>
    <name evidence="2" type="ORF">KXQ929_LOCUS52003</name>
</gene>
<dbReference type="GO" id="GO:0045505">
    <property type="term" value="F:dynein intermediate chain binding"/>
    <property type="evidence" value="ECO:0007669"/>
    <property type="project" value="InterPro"/>
</dbReference>
<dbReference type="InterPro" id="IPR026983">
    <property type="entry name" value="DHC"/>
</dbReference>
<dbReference type="Proteomes" id="UP000663868">
    <property type="component" value="Unassembled WGS sequence"/>
</dbReference>
<organism evidence="2 3">
    <name type="scientific">Adineta steineri</name>
    <dbReference type="NCBI Taxonomy" id="433720"/>
    <lineage>
        <taxon>Eukaryota</taxon>
        <taxon>Metazoa</taxon>
        <taxon>Spiralia</taxon>
        <taxon>Gnathifera</taxon>
        <taxon>Rotifera</taxon>
        <taxon>Eurotatoria</taxon>
        <taxon>Bdelloidea</taxon>
        <taxon>Adinetida</taxon>
        <taxon>Adinetidae</taxon>
        <taxon>Adineta</taxon>
    </lineage>
</organism>
<dbReference type="PANTHER" id="PTHR46961:SF19">
    <property type="entry name" value="DYNEIN HEAVY CHAIN 5, AXONEMAL"/>
    <property type="match status" value="1"/>
</dbReference>
<dbReference type="EMBL" id="CAJOBB010026720">
    <property type="protein sequence ID" value="CAF4417927.1"/>
    <property type="molecule type" value="Genomic_DNA"/>
</dbReference>
<accession>A0A820QDK6</accession>
<dbReference type="GO" id="GO:0030286">
    <property type="term" value="C:dynein complex"/>
    <property type="evidence" value="ECO:0007669"/>
    <property type="project" value="InterPro"/>
</dbReference>
<reference evidence="2" key="1">
    <citation type="submission" date="2021-02" db="EMBL/GenBank/DDBJ databases">
        <authorList>
            <person name="Nowell W R."/>
        </authorList>
    </citation>
    <scope>NUCLEOTIDE SEQUENCE</scope>
</reference>
<dbReference type="InterPro" id="IPR027417">
    <property type="entry name" value="P-loop_NTPase"/>
</dbReference>
<feature type="non-terminal residue" evidence="2">
    <location>
        <position position="92"/>
    </location>
</feature>
<dbReference type="InterPro" id="IPR035699">
    <property type="entry name" value="AAA_6"/>
</dbReference>
<dbReference type="Pfam" id="PF12774">
    <property type="entry name" value="AAA_6"/>
    <property type="match status" value="1"/>
</dbReference>
<dbReference type="GO" id="GO:0051959">
    <property type="term" value="F:dynein light intermediate chain binding"/>
    <property type="evidence" value="ECO:0007669"/>
    <property type="project" value="InterPro"/>
</dbReference>
<proteinExistence type="predicted"/>
<evidence type="ECO:0000313" key="3">
    <source>
        <dbReference type="Proteomes" id="UP000663868"/>
    </source>
</evidence>
<dbReference type="SUPFAM" id="SSF52540">
    <property type="entry name" value="P-loop containing nucleoside triphosphate hydrolases"/>
    <property type="match status" value="1"/>
</dbReference>
<evidence type="ECO:0000313" key="2">
    <source>
        <dbReference type="EMBL" id="CAF4417927.1"/>
    </source>
</evidence>
<protein>
    <recommendedName>
        <fullName evidence="1">Dynein heavy chain hydrolytic ATP-binding dynein motor region domain-containing protein</fullName>
    </recommendedName>
</protein>
<evidence type="ECO:0000259" key="1">
    <source>
        <dbReference type="Pfam" id="PF12774"/>
    </source>
</evidence>
<dbReference type="GO" id="GO:0007018">
    <property type="term" value="P:microtubule-based movement"/>
    <property type="evidence" value="ECO:0007669"/>
    <property type="project" value="InterPro"/>
</dbReference>
<dbReference type="Gene3D" id="3.40.50.300">
    <property type="entry name" value="P-loop containing nucleotide triphosphate hydrolases"/>
    <property type="match status" value="1"/>
</dbReference>
<dbReference type="GO" id="GO:0005524">
    <property type="term" value="F:ATP binding"/>
    <property type="evidence" value="ECO:0007669"/>
    <property type="project" value="InterPro"/>
</dbReference>
<name>A0A820QDK6_9BILA</name>
<dbReference type="PANTHER" id="PTHR46961">
    <property type="entry name" value="DYNEIN HEAVY CHAIN 1, AXONEMAL-LIKE PROTEIN"/>
    <property type="match status" value="1"/>
</dbReference>
<sequence length="92" mass="10409">RRAHERPLKRAKQVTHDLVNVQQSFLDRLLIDNKTNLISEAGTGKTETTKDMARTLGKYCIVQNCSDQFDYRGLGKTFKGLAISGCWGCFDE</sequence>
<comment type="caution">
    <text evidence="2">The sequence shown here is derived from an EMBL/GenBank/DDBJ whole genome shotgun (WGS) entry which is preliminary data.</text>
</comment>